<evidence type="ECO:0000313" key="3">
    <source>
        <dbReference type="Proteomes" id="UP001230051"/>
    </source>
</evidence>
<evidence type="ECO:0000313" key="2">
    <source>
        <dbReference type="EMBL" id="KAK1175001.1"/>
    </source>
</evidence>
<reference evidence="2" key="1">
    <citation type="submission" date="2022-02" db="EMBL/GenBank/DDBJ databases">
        <title>Atlantic sturgeon de novo genome assembly.</title>
        <authorList>
            <person name="Stock M."/>
            <person name="Klopp C."/>
            <person name="Guiguen Y."/>
            <person name="Cabau C."/>
            <person name="Parinello H."/>
            <person name="Santidrian Yebra-Pimentel E."/>
            <person name="Kuhl H."/>
            <person name="Dirks R.P."/>
            <person name="Guessner J."/>
            <person name="Wuertz S."/>
            <person name="Du K."/>
            <person name="Schartl M."/>
        </authorList>
    </citation>
    <scope>NUCLEOTIDE SEQUENCE</scope>
    <source>
        <strain evidence="2">STURGEONOMICS-FGT-2020</strain>
        <tissue evidence="2">Whole blood</tissue>
    </source>
</reference>
<dbReference type="Proteomes" id="UP001230051">
    <property type="component" value="Unassembled WGS sequence"/>
</dbReference>
<feature type="region of interest" description="Disordered" evidence="1">
    <location>
        <begin position="143"/>
        <end position="177"/>
    </location>
</feature>
<name>A0AAD8LTX9_ACIOX</name>
<comment type="caution">
    <text evidence="2">The sequence shown here is derived from an EMBL/GenBank/DDBJ whole genome shotgun (WGS) entry which is preliminary data.</text>
</comment>
<dbReference type="EMBL" id="JAGXEW010000002">
    <property type="protein sequence ID" value="KAK1175001.1"/>
    <property type="molecule type" value="Genomic_DNA"/>
</dbReference>
<accession>A0AAD8LTX9</accession>
<protein>
    <recommendedName>
        <fullName evidence="4">HAT C-terminal dimerisation domain-containing protein</fullName>
    </recommendedName>
</protein>
<keyword evidence="3" id="KW-1185">Reference proteome</keyword>
<organism evidence="2 3">
    <name type="scientific">Acipenser oxyrinchus oxyrinchus</name>
    <dbReference type="NCBI Taxonomy" id="40147"/>
    <lineage>
        <taxon>Eukaryota</taxon>
        <taxon>Metazoa</taxon>
        <taxon>Chordata</taxon>
        <taxon>Craniata</taxon>
        <taxon>Vertebrata</taxon>
        <taxon>Euteleostomi</taxon>
        <taxon>Actinopterygii</taxon>
        <taxon>Chondrostei</taxon>
        <taxon>Acipenseriformes</taxon>
        <taxon>Acipenseridae</taxon>
        <taxon>Acipenser</taxon>
    </lineage>
</organism>
<gene>
    <name evidence="2" type="ORF">AOXY_G2627</name>
</gene>
<feature type="compositionally biased region" description="Basic and acidic residues" evidence="1">
    <location>
        <begin position="143"/>
        <end position="166"/>
    </location>
</feature>
<sequence>MAAVTIPKFCLCWLSPEQREEMKKMLVEEAVLQEEGCPSEVLFEVKVTSDSEESEDNFFTFTNTQNEVNSSAEEEVRKYLLDTDKSLASPPVKHLFMKYNTTLPSSAPVEHMFSHGGHLTPHRNRMTDEHFECFLCLKDRRCEEGKKSWKEQGRKSEGEKKSKPRELTSLLEDNERE</sequence>
<dbReference type="AlphaFoldDB" id="A0AAD8LTX9"/>
<proteinExistence type="predicted"/>
<evidence type="ECO:0000256" key="1">
    <source>
        <dbReference type="SAM" id="MobiDB-lite"/>
    </source>
</evidence>
<evidence type="ECO:0008006" key="4">
    <source>
        <dbReference type="Google" id="ProtNLM"/>
    </source>
</evidence>